<dbReference type="InterPro" id="IPR004345">
    <property type="entry name" value="TB2_DP1_HVA22"/>
</dbReference>
<evidence type="ECO:0000256" key="5">
    <source>
        <dbReference type="ARBA" id="ARBA00023136"/>
    </source>
</evidence>
<feature type="transmembrane region" description="Helical" evidence="8">
    <location>
        <begin position="170"/>
        <end position="194"/>
    </location>
</feature>
<keyword evidence="4 8" id="KW-1133">Transmembrane helix</keyword>
<feature type="transmembrane region" description="Helical" evidence="8">
    <location>
        <begin position="39"/>
        <end position="60"/>
    </location>
</feature>
<evidence type="ECO:0000313" key="10">
    <source>
        <dbReference type="Proteomes" id="UP001054902"/>
    </source>
</evidence>
<comment type="subcellular location">
    <subcellularLocation>
        <location evidence="1 6">Membrane</location>
        <topology evidence="1 6">Multi-pass membrane protein</topology>
    </subcellularLocation>
</comment>
<organism evidence="9 10">
    <name type="scientific">Chaetoceros tenuissimus</name>
    <dbReference type="NCBI Taxonomy" id="426638"/>
    <lineage>
        <taxon>Eukaryota</taxon>
        <taxon>Sar</taxon>
        <taxon>Stramenopiles</taxon>
        <taxon>Ochrophyta</taxon>
        <taxon>Bacillariophyta</taxon>
        <taxon>Coscinodiscophyceae</taxon>
        <taxon>Chaetocerotophycidae</taxon>
        <taxon>Chaetocerotales</taxon>
        <taxon>Chaetocerotaceae</taxon>
        <taxon>Chaetoceros</taxon>
    </lineage>
</organism>
<name>A0AAD3CQC5_9STRA</name>
<feature type="transmembrane region" description="Helical" evidence="8">
    <location>
        <begin position="254"/>
        <end position="273"/>
    </location>
</feature>
<feature type="transmembrane region" description="Helical" evidence="8">
    <location>
        <begin position="201"/>
        <end position="222"/>
    </location>
</feature>
<proteinExistence type="inferred from homology"/>
<gene>
    <name evidence="9" type="ORF">CTEN210_06708</name>
</gene>
<dbReference type="Pfam" id="PF03134">
    <property type="entry name" value="TB2_DP1_HVA22"/>
    <property type="match status" value="2"/>
</dbReference>
<dbReference type="GO" id="GO:0016020">
    <property type="term" value="C:membrane"/>
    <property type="evidence" value="ECO:0007669"/>
    <property type="project" value="UniProtKB-SubCell"/>
</dbReference>
<sequence>MSIFENFAADVAALVAVCMILGLVSLASAKIERSKGKNLTAHAAFLIVAVCSYLFIPMWIKDSFFTPLTIVVVGTAYPIWESIRAVCTIGSADDTTWLTFWIAQGIISFSTEWVDGFDNHVVIYWNMFEFFFYLWLILPWTDGSCLFFDFFMAPIVAPIIQPMVQKMDSVINKIIAAVMNAAHLSFVWVVFVFFPPGIKRFIWILIATVFPLASSIVSVTTFDGGDDTYWLTYWSCFGILFLIVDFLENFFGFIPGFYTLAIIATVYLMLPLFRGADTVFRSILVPLAGLQELLVRRDAEEIKRQAIADIPPEKRALVLKSIAESFEKEAKNQQGAKSNEGYQSVDDSNMIV</sequence>
<dbReference type="PANTHER" id="PTHR12300">
    <property type="entry name" value="HVA22-LIKE PROTEINS"/>
    <property type="match status" value="1"/>
</dbReference>
<feature type="region of interest" description="Disordered" evidence="7">
    <location>
        <begin position="330"/>
        <end position="352"/>
    </location>
</feature>
<feature type="transmembrane region" description="Helical" evidence="8">
    <location>
        <begin position="228"/>
        <end position="247"/>
    </location>
</feature>
<evidence type="ECO:0000256" key="8">
    <source>
        <dbReference type="SAM" id="Phobius"/>
    </source>
</evidence>
<evidence type="ECO:0000256" key="7">
    <source>
        <dbReference type="SAM" id="MobiDB-lite"/>
    </source>
</evidence>
<evidence type="ECO:0000256" key="1">
    <source>
        <dbReference type="ARBA" id="ARBA00004141"/>
    </source>
</evidence>
<comment type="similarity">
    <text evidence="2 6">Belongs to the DP1 family.</text>
</comment>
<evidence type="ECO:0000256" key="6">
    <source>
        <dbReference type="RuleBase" id="RU362006"/>
    </source>
</evidence>
<dbReference type="EMBL" id="BLLK01000038">
    <property type="protein sequence ID" value="GFH50232.1"/>
    <property type="molecule type" value="Genomic_DNA"/>
</dbReference>
<comment type="caution">
    <text evidence="9">The sequence shown here is derived from an EMBL/GenBank/DDBJ whole genome shotgun (WGS) entry which is preliminary data.</text>
</comment>
<feature type="transmembrane region" description="Helical" evidence="8">
    <location>
        <begin position="6"/>
        <end position="27"/>
    </location>
</feature>
<keyword evidence="3 8" id="KW-0812">Transmembrane</keyword>
<keyword evidence="5 8" id="KW-0472">Membrane</keyword>
<evidence type="ECO:0000256" key="3">
    <source>
        <dbReference type="ARBA" id="ARBA00022692"/>
    </source>
</evidence>
<evidence type="ECO:0000256" key="4">
    <source>
        <dbReference type="ARBA" id="ARBA00022989"/>
    </source>
</evidence>
<protein>
    <submittedName>
        <fullName evidence="9">Uncharacterized protein</fullName>
    </submittedName>
</protein>
<accession>A0AAD3CQC5</accession>
<dbReference type="AlphaFoldDB" id="A0AAD3CQC5"/>
<keyword evidence="10" id="KW-1185">Reference proteome</keyword>
<evidence type="ECO:0000313" key="9">
    <source>
        <dbReference type="EMBL" id="GFH50232.1"/>
    </source>
</evidence>
<reference evidence="9 10" key="1">
    <citation type="journal article" date="2021" name="Sci. Rep.">
        <title>The genome of the diatom Chaetoceros tenuissimus carries an ancient integrated fragment of an extant virus.</title>
        <authorList>
            <person name="Hongo Y."/>
            <person name="Kimura K."/>
            <person name="Takaki Y."/>
            <person name="Yoshida Y."/>
            <person name="Baba S."/>
            <person name="Kobayashi G."/>
            <person name="Nagasaki K."/>
            <person name="Hano T."/>
            <person name="Tomaru Y."/>
        </authorList>
    </citation>
    <scope>NUCLEOTIDE SEQUENCE [LARGE SCALE GENOMIC DNA]</scope>
    <source>
        <strain evidence="9 10">NIES-3715</strain>
    </source>
</reference>
<feature type="transmembrane region" description="Helical" evidence="8">
    <location>
        <begin position="121"/>
        <end position="138"/>
    </location>
</feature>
<evidence type="ECO:0000256" key="2">
    <source>
        <dbReference type="ARBA" id="ARBA00008573"/>
    </source>
</evidence>
<dbReference type="Proteomes" id="UP001054902">
    <property type="component" value="Unassembled WGS sequence"/>
</dbReference>
<dbReference type="PANTHER" id="PTHR12300:SF161">
    <property type="entry name" value="RECEPTOR EXPRESSION-ENHANCING PROTEIN"/>
    <property type="match status" value="1"/>
</dbReference>
<feature type="compositionally biased region" description="Polar residues" evidence="7">
    <location>
        <begin position="332"/>
        <end position="352"/>
    </location>
</feature>
<feature type="transmembrane region" description="Helical" evidence="8">
    <location>
        <begin position="145"/>
        <end position="164"/>
    </location>
</feature>